<evidence type="ECO:0000313" key="3">
    <source>
        <dbReference type="Proteomes" id="UP000186657"/>
    </source>
</evidence>
<dbReference type="InterPro" id="IPR002559">
    <property type="entry name" value="Transposase_11"/>
</dbReference>
<dbReference type="Pfam" id="PF01609">
    <property type="entry name" value="DDE_Tnp_1"/>
    <property type="match status" value="1"/>
</dbReference>
<dbReference type="NCBIfam" id="NF033591">
    <property type="entry name" value="transpos_IS4_2"/>
    <property type="match status" value="1"/>
</dbReference>
<gene>
    <name evidence="2" type="ORF">BJP37_07280</name>
</gene>
<comment type="caution">
    <text evidence="2">The sequence shown here is derived from an EMBL/GenBank/DDBJ whole genome shotgun (WGS) entry which is preliminary data.</text>
</comment>
<evidence type="ECO:0000313" key="2">
    <source>
        <dbReference type="EMBL" id="OLT58875.1"/>
    </source>
</evidence>
<reference evidence="2 3" key="1">
    <citation type="submission" date="2016-10" db="EMBL/GenBank/DDBJ databases">
        <title>Comparative genomics uncovers the prolific and rare metabolic potential of the cyanobacterial genus Moorea.</title>
        <authorList>
            <person name="Leao T."/>
            <person name="Castelao G."/>
            <person name="Korobeynikov A."/>
            <person name="Monroe E.A."/>
            <person name="Podell S."/>
            <person name="Glukhov E."/>
            <person name="Allen E."/>
            <person name="Gerwick W.H."/>
            <person name="Gerwick L."/>
        </authorList>
    </citation>
    <scope>NUCLEOTIDE SEQUENCE [LARGE SCALE GENOMIC DNA]</scope>
    <source>
        <strain evidence="2 3">PNG5-198</strain>
    </source>
</reference>
<dbReference type="EMBL" id="MKZS01000001">
    <property type="protein sequence ID" value="OLT58875.1"/>
    <property type="molecule type" value="Genomic_DNA"/>
</dbReference>
<evidence type="ECO:0000259" key="1">
    <source>
        <dbReference type="Pfam" id="PF01609"/>
    </source>
</evidence>
<dbReference type="GO" id="GO:0004803">
    <property type="term" value="F:transposase activity"/>
    <property type="evidence" value="ECO:0007669"/>
    <property type="project" value="InterPro"/>
</dbReference>
<dbReference type="AlphaFoldDB" id="A0A1U7MYS8"/>
<proteinExistence type="predicted"/>
<sequence length="380" mass="44426">MIAKTYQKILQNQLYHSRYLLVTLVVASLQLLRQVKLEVLAQALPLPILFESRRKKLRRFLRLREFNIVSIWFPCVSALLEEMFKPNDRIYLAIDRTSWGVINILMVSVIYDHRAWPIYWEFLEKKGSSNFDEQTSVLGKSLGLLSNYRVVVLGDREFCSPKLGNWLSLEGAYFCLRQKSNTLVCHDTEMEQKLKDYGLKPGVKLFIKDCQVTKQKGFGRFNIAGKWKGKYQGFKTKEPWYILTNFDELDTAIVAYQRRFSIEEMFRDFKSGGYSLEGSKLTSEHLSKLMIVVAIAYTSAMLQGRDIKQMGIQKYVVRPETQSSGQRRHSAFYVGQHQHSWLRLRGLCEKIVDELLKINRRWLNYYKKGERAIELALSTL</sequence>
<organism evidence="2 3">
    <name type="scientific">Moorena bouillonii PNG</name>
    <dbReference type="NCBI Taxonomy" id="568701"/>
    <lineage>
        <taxon>Bacteria</taxon>
        <taxon>Bacillati</taxon>
        <taxon>Cyanobacteriota</taxon>
        <taxon>Cyanophyceae</taxon>
        <taxon>Coleofasciculales</taxon>
        <taxon>Coleofasciculaceae</taxon>
        <taxon>Moorena</taxon>
    </lineage>
</organism>
<accession>A0A1U7MYS8</accession>
<protein>
    <recommendedName>
        <fullName evidence="1">Transposase IS4-like domain-containing protein</fullName>
    </recommendedName>
</protein>
<dbReference type="GO" id="GO:0006313">
    <property type="term" value="P:DNA transposition"/>
    <property type="evidence" value="ECO:0007669"/>
    <property type="project" value="InterPro"/>
</dbReference>
<keyword evidence="3" id="KW-1185">Reference proteome</keyword>
<dbReference type="SUPFAM" id="SSF53098">
    <property type="entry name" value="Ribonuclease H-like"/>
    <property type="match status" value="1"/>
</dbReference>
<dbReference type="InterPro" id="IPR012337">
    <property type="entry name" value="RNaseH-like_sf"/>
</dbReference>
<dbReference type="InterPro" id="IPR047658">
    <property type="entry name" value="IS4-like_transpos"/>
</dbReference>
<dbReference type="GO" id="GO:0003677">
    <property type="term" value="F:DNA binding"/>
    <property type="evidence" value="ECO:0007669"/>
    <property type="project" value="InterPro"/>
</dbReference>
<dbReference type="RefSeq" id="WP_075897714.1">
    <property type="nucleotide sequence ID" value="NZ_MKZS01000001.1"/>
</dbReference>
<feature type="domain" description="Transposase IS4-like" evidence="1">
    <location>
        <begin position="148"/>
        <end position="297"/>
    </location>
</feature>
<name>A0A1U7MYS8_9CYAN</name>
<dbReference type="Proteomes" id="UP000186657">
    <property type="component" value="Unassembled WGS sequence"/>
</dbReference>